<dbReference type="PANTHER" id="PTHR32285">
    <property type="entry name" value="PROTEIN TRICHOME BIREFRINGENCE-LIKE 9-RELATED"/>
    <property type="match status" value="1"/>
</dbReference>
<dbReference type="InterPro" id="IPR029962">
    <property type="entry name" value="TBL"/>
</dbReference>
<keyword evidence="11" id="KW-1185">Reference proteome</keyword>
<evidence type="ECO:0000256" key="3">
    <source>
        <dbReference type="ARBA" id="ARBA00022692"/>
    </source>
</evidence>
<reference evidence="10 11" key="1">
    <citation type="submission" date="2024-08" db="EMBL/GenBank/DDBJ databases">
        <title>Insights into the chromosomal genome structure of Flemingia macrophylla.</title>
        <authorList>
            <person name="Ding Y."/>
            <person name="Zhao Y."/>
            <person name="Bi W."/>
            <person name="Wu M."/>
            <person name="Zhao G."/>
            <person name="Gong Y."/>
            <person name="Li W."/>
            <person name="Zhang P."/>
        </authorList>
    </citation>
    <scope>NUCLEOTIDE SEQUENCE [LARGE SCALE GENOMIC DNA]</scope>
    <source>
        <strain evidence="10">DYQJB</strain>
        <tissue evidence="10">Leaf</tissue>
    </source>
</reference>
<evidence type="ECO:0000256" key="7">
    <source>
        <dbReference type="SAM" id="SignalP"/>
    </source>
</evidence>
<accession>A0ABD1MMU2</accession>
<comment type="similarity">
    <text evidence="2">Belongs to the PC-esterase family. TBL subfamily.</text>
</comment>
<evidence type="ECO:0000256" key="2">
    <source>
        <dbReference type="ARBA" id="ARBA00007727"/>
    </source>
</evidence>
<evidence type="ECO:0000256" key="1">
    <source>
        <dbReference type="ARBA" id="ARBA00004167"/>
    </source>
</evidence>
<feature type="chain" id="PRO_5044842521" description="Trichome birefringence-like N-terminal domain-containing protein" evidence="7">
    <location>
        <begin position="25"/>
        <end position="358"/>
    </location>
</feature>
<evidence type="ECO:0000313" key="11">
    <source>
        <dbReference type="Proteomes" id="UP001603857"/>
    </source>
</evidence>
<dbReference type="Proteomes" id="UP001603857">
    <property type="component" value="Unassembled WGS sequence"/>
</dbReference>
<proteinExistence type="inferred from homology"/>
<dbReference type="InterPro" id="IPR025846">
    <property type="entry name" value="TBL_N"/>
</dbReference>
<feature type="signal peptide" evidence="7">
    <location>
        <begin position="1"/>
        <end position="24"/>
    </location>
</feature>
<dbReference type="InterPro" id="IPR026057">
    <property type="entry name" value="TBL_C"/>
</dbReference>
<sequence>MSVGMGFYGLILGAICLCPWLCLASGEGHVESNLKGSSNEMACNMYEGEWMLDSSYPLYDSSACPHIRKEFDCLGFGRPARQYLKYRWQPSQCNLPRFDGKTFLTTLKGKQIMFVGDSVSLNQWQSLLCLIHSSVPEQPLISEQPMDQTVYMTNHTYPSYGVSVIVFHTTYLVDIVQEKIGRVLKLDSLQNGRIWKEMDIVVFNTWLWWWDYVQVGNKILKDMDRMEAFRLGLTTWANWVNTEVDTQKTQVLFQGISPMHYHGIEWNEPEATNCANETQPIMGPTYPSGLPRALFVLEDVLKTITKPVHLLNITHLSQLRKDAHPSSYNGFRGMDCTHWCVAGLPDTWNMLLSAVVTS</sequence>
<keyword evidence="3" id="KW-0812">Transmembrane</keyword>
<dbReference type="Pfam" id="PF14416">
    <property type="entry name" value="PMR5N"/>
    <property type="match status" value="1"/>
</dbReference>
<protein>
    <recommendedName>
        <fullName evidence="12">Trichome birefringence-like N-terminal domain-containing protein</fullName>
    </recommendedName>
</protein>
<evidence type="ECO:0000256" key="5">
    <source>
        <dbReference type="ARBA" id="ARBA00022989"/>
    </source>
</evidence>
<evidence type="ECO:0000313" key="10">
    <source>
        <dbReference type="EMBL" id="KAL2337122.1"/>
    </source>
</evidence>
<name>A0ABD1MMU2_9FABA</name>
<feature type="domain" description="Trichome birefringence-like N-terminal" evidence="9">
    <location>
        <begin position="42"/>
        <end position="94"/>
    </location>
</feature>
<keyword evidence="5" id="KW-1133">Transmembrane helix</keyword>
<evidence type="ECO:0000259" key="9">
    <source>
        <dbReference type="Pfam" id="PF14416"/>
    </source>
</evidence>
<keyword evidence="4" id="KW-0735">Signal-anchor</keyword>
<keyword evidence="6" id="KW-0472">Membrane</keyword>
<dbReference type="Pfam" id="PF13839">
    <property type="entry name" value="PC-Esterase"/>
    <property type="match status" value="1"/>
</dbReference>
<keyword evidence="7" id="KW-0732">Signal</keyword>
<feature type="domain" description="Trichome birefringence-like C-terminal" evidence="8">
    <location>
        <begin position="95"/>
        <end position="354"/>
    </location>
</feature>
<organism evidence="10 11">
    <name type="scientific">Flemingia macrophylla</name>
    <dbReference type="NCBI Taxonomy" id="520843"/>
    <lineage>
        <taxon>Eukaryota</taxon>
        <taxon>Viridiplantae</taxon>
        <taxon>Streptophyta</taxon>
        <taxon>Embryophyta</taxon>
        <taxon>Tracheophyta</taxon>
        <taxon>Spermatophyta</taxon>
        <taxon>Magnoliopsida</taxon>
        <taxon>eudicotyledons</taxon>
        <taxon>Gunneridae</taxon>
        <taxon>Pentapetalae</taxon>
        <taxon>rosids</taxon>
        <taxon>fabids</taxon>
        <taxon>Fabales</taxon>
        <taxon>Fabaceae</taxon>
        <taxon>Papilionoideae</taxon>
        <taxon>50 kb inversion clade</taxon>
        <taxon>NPAAA clade</taxon>
        <taxon>indigoferoid/millettioid clade</taxon>
        <taxon>Phaseoleae</taxon>
        <taxon>Flemingia</taxon>
    </lineage>
</organism>
<comment type="subcellular location">
    <subcellularLocation>
        <location evidence="1">Membrane</location>
        <topology evidence="1">Single-pass membrane protein</topology>
    </subcellularLocation>
</comment>
<evidence type="ECO:0000256" key="6">
    <source>
        <dbReference type="ARBA" id="ARBA00023136"/>
    </source>
</evidence>
<comment type="caution">
    <text evidence="10">The sequence shown here is derived from an EMBL/GenBank/DDBJ whole genome shotgun (WGS) entry which is preliminary data.</text>
</comment>
<gene>
    <name evidence="10" type="ORF">Fmac_011568</name>
</gene>
<dbReference type="EMBL" id="JBGMDY010000004">
    <property type="protein sequence ID" value="KAL2337122.1"/>
    <property type="molecule type" value="Genomic_DNA"/>
</dbReference>
<evidence type="ECO:0000259" key="8">
    <source>
        <dbReference type="Pfam" id="PF13839"/>
    </source>
</evidence>
<evidence type="ECO:0008006" key="12">
    <source>
        <dbReference type="Google" id="ProtNLM"/>
    </source>
</evidence>
<dbReference type="GO" id="GO:0016020">
    <property type="term" value="C:membrane"/>
    <property type="evidence" value="ECO:0007669"/>
    <property type="project" value="UniProtKB-SubCell"/>
</dbReference>
<dbReference type="AlphaFoldDB" id="A0ABD1MMU2"/>
<dbReference type="PANTHER" id="PTHR32285:SF36">
    <property type="entry name" value="PROTEIN TRICHOME BIREFRINGENCE-LIKE 38"/>
    <property type="match status" value="1"/>
</dbReference>
<evidence type="ECO:0000256" key="4">
    <source>
        <dbReference type="ARBA" id="ARBA00022968"/>
    </source>
</evidence>